<dbReference type="InterPro" id="IPR036192">
    <property type="entry name" value="Cell_div_ZapA-like_sf"/>
</dbReference>
<sequence length="111" mass="12622">MNEGHTVKIMLFGKEHTIKSPADAETTKQYAEYIDNLVQQISTKIGFPEPTRVAALALLQITHELFSLRDKLERDDKEFDRRMRSLIDSAKALVVEGGVQTEISSDLFKKE</sequence>
<proteinExistence type="predicted"/>
<protein>
    <recommendedName>
        <fullName evidence="2">Z-ring-associated protein ZapA</fullName>
    </recommendedName>
</protein>
<organism evidence="1">
    <name type="scientific">hydrothermal vent metagenome</name>
    <dbReference type="NCBI Taxonomy" id="652676"/>
    <lineage>
        <taxon>unclassified sequences</taxon>
        <taxon>metagenomes</taxon>
        <taxon>ecological metagenomes</taxon>
    </lineage>
</organism>
<gene>
    <name evidence="1" type="ORF">MNBD_NITROSPINAE02-132</name>
</gene>
<reference evidence="1" key="1">
    <citation type="submission" date="2018-06" db="EMBL/GenBank/DDBJ databases">
        <authorList>
            <person name="Zhirakovskaya E."/>
        </authorList>
    </citation>
    <scope>NUCLEOTIDE SEQUENCE</scope>
</reference>
<dbReference type="SUPFAM" id="SSF102829">
    <property type="entry name" value="Cell division protein ZapA-like"/>
    <property type="match status" value="1"/>
</dbReference>
<evidence type="ECO:0000313" key="1">
    <source>
        <dbReference type="EMBL" id="VAX24343.1"/>
    </source>
</evidence>
<accession>A0A3B1CHU4</accession>
<dbReference type="EMBL" id="UOGE01000093">
    <property type="protein sequence ID" value="VAX24343.1"/>
    <property type="molecule type" value="Genomic_DNA"/>
</dbReference>
<dbReference type="AlphaFoldDB" id="A0A3B1CHU4"/>
<dbReference type="Gene3D" id="1.20.5.50">
    <property type="match status" value="1"/>
</dbReference>
<name>A0A3B1CHU4_9ZZZZ</name>
<evidence type="ECO:0008006" key="2">
    <source>
        <dbReference type="Google" id="ProtNLM"/>
    </source>
</evidence>
<dbReference type="Pfam" id="PF05164">
    <property type="entry name" value="ZapA"/>
    <property type="match status" value="1"/>
</dbReference>
<dbReference type="InterPro" id="IPR007838">
    <property type="entry name" value="Cell_div_ZapA-like"/>
</dbReference>